<dbReference type="SMART" id="SM00874">
    <property type="entry name" value="B5"/>
    <property type="match status" value="1"/>
</dbReference>
<dbReference type="Gene3D" id="3.30.930.10">
    <property type="entry name" value="Bira Bifunctional Protein, Domain 2"/>
    <property type="match status" value="1"/>
</dbReference>
<evidence type="ECO:0000313" key="14">
    <source>
        <dbReference type="EMBL" id="APH39266.1"/>
    </source>
</evidence>
<comment type="subunit">
    <text evidence="12">Tetramer of two alpha and two beta subunits.</text>
</comment>
<feature type="binding site" evidence="12">
    <location>
        <position position="333"/>
    </location>
    <ligand>
        <name>Mg(2+)</name>
        <dbReference type="ChEBI" id="CHEBI:18420"/>
        <note>shared with alpha subunit</note>
    </ligand>
</feature>
<accession>A0A1L3Q318</accession>
<dbReference type="GeneID" id="30583511"/>
<evidence type="ECO:0000256" key="7">
    <source>
        <dbReference type="ARBA" id="ARBA00022741"/>
    </source>
</evidence>
<dbReference type="PANTHER" id="PTHR10947">
    <property type="entry name" value="PHENYLALANYL-TRNA SYNTHETASE BETA CHAIN AND LEUCINE-RICH REPEAT-CONTAINING PROTEIN 47"/>
    <property type="match status" value="1"/>
</dbReference>
<dbReference type="InterPro" id="IPR005146">
    <property type="entry name" value="B3/B4_tRNA-bd"/>
</dbReference>
<dbReference type="FunFam" id="3.50.40.10:FF:000003">
    <property type="entry name" value="Phenylalanine--tRNA ligase beta subunit"/>
    <property type="match status" value="1"/>
</dbReference>
<dbReference type="GO" id="GO:0004826">
    <property type="term" value="F:phenylalanine-tRNA ligase activity"/>
    <property type="evidence" value="ECO:0007669"/>
    <property type="project" value="UniProtKB-UniRule"/>
</dbReference>
<comment type="similarity">
    <text evidence="3 12">Belongs to the phenylalanyl-tRNA synthetase beta subunit family. Type 2 subfamily.</text>
</comment>
<evidence type="ECO:0000256" key="1">
    <source>
        <dbReference type="ARBA" id="ARBA00001946"/>
    </source>
</evidence>
<keyword evidence="11 12" id="KW-0030">Aminoacyl-tRNA synthetase</keyword>
<dbReference type="EMBL" id="RJJG01000003">
    <property type="protein sequence ID" value="RNI09671.1"/>
    <property type="molecule type" value="Genomic_DNA"/>
</dbReference>
<reference evidence="14 17" key="1">
    <citation type="submission" date="2016-10" db="EMBL/GenBank/DDBJ databases">
        <title>Methanohalophilus halophilus.</title>
        <authorList>
            <person name="L'haridon S."/>
        </authorList>
    </citation>
    <scope>NUCLEOTIDE SEQUENCE [LARGE SCALE GENOMIC DNA]</scope>
    <source>
        <strain evidence="14 17">Z-7982</strain>
    </source>
</reference>
<dbReference type="Proteomes" id="UP000267921">
    <property type="component" value="Unassembled WGS sequence"/>
</dbReference>
<evidence type="ECO:0000256" key="2">
    <source>
        <dbReference type="ARBA" id="ARBA00004496"/>
    </source>
</evidence>
<evidence type="ECO:0000256" key="12">
    <source>
        <dbReference type="HAMAP-Rule" id="MF_00284"/>
    </source>
</evidence>
<dbReference type="PANTHER" id="PTHR10947:SF0">
    <property type="entry name" value="PHENYLALANINE--TRNA LIGASE BETA SUBUNIT"/>
    <property type="match status" value="1"/>
</dbReference>
<protein>
    <recommendedName>
        <fullName evidence="12">Phenylalanine--tRNA ligase beta subunit</fullName>
        <ecNumber evidence="12">6.1.1.20</ecNumber>
    </recommendedName>
    <alternativeName>
        <fullName evidence="12">Phenylalanyl-tRNA synthetase beta subunit</fullName>
        <shortName evidence="12">PheRS</shortName>
    </alternativeName>
</protein>
<evidence type="ECO:0000256" key="11">
    <source>
        <dbReference type="ARBA" id="ARBA00023146"/>
    </source>
</evidence>
<dbReference type="KEGG" id="mhaz:BHR79_07050"/>
<dbReference type="RefSeq" id="WP_072561698.1">
    <property type="nucleotide sequence ID" value="NZ_CP017921.1"/>
</dbReference>
<comment type="cofactor">
    <cofactor evidence="1 12">
        <name>Mg(2+)</name>
        <dbReference type="ChEBI" id="CHEBI:18420"/>
    </cofactor>
</comment>
<evidence type="ECO:0000256" key="4">
    <source>
        <dbReference type="ARBA" id="ARBA00022490"/>
    </source>
</evidence>
<dbReference type="EMBL" id="FNMU01000003">
    <property type="protein sequence ID" value="SDW52092.1"/>
    <property type="molecule type" value="Genomic_DNA"/>
</dbReference>
<evidence type="ECO:0000259" key="13">
    <source>
        <dbReference type="PROSITE" id="PS51483"/>
    </source>
</evidence>
<dbReference type="AlphaFoldDB" id="A0A1L3Q318"/>
<dbReference type="NCBIfam" id="TIGR00471">
    <property type="entry name" value="pheT_arch"/>
    <property type="match status" value="1"/>
</dbReference>
<dbReference type="Gene3D" id="3.30.56.10">
    <property type="match status" value="2"/>
</dbReference>
<evidence type="ECO:0000256" key="5">
    <source>
        <dbReference type="ARBA" id="ARBA00022598"/>
    </source>
</evidence>
<evidence type="ECO:0000313" key="17">
    <source>
        <dbReference type="Proteomes" id="UP000186879"/>
    </source>
</evidence>
<sequence length="539" mass="60150">MPIITLDYEDLEKLTGTDRDSIIDRVPMIGADIERLEEKSIDIEFFPDRPDLYSVEGVSRAMRGFMDIETGPVIYDINDSDVEISLDEDINNIRPVLACAIVRGVKFTESSIKSLMDLQESLHWGLGRDRKKVSIGVHDLSGIKPPFKYIGADPSVEFVPLDFTEPMNLADILEKHPKGTRFAHLLDGYSKYPLILDAKDQVLSFPPIINGTLTMVDKNTTDLFIDVTGLSAEVYTALNIVVAALADRGGRIESVKINYPDGESKITPDLSPEKHIISMDEVKSLVGMDFTSEEVAGHLRKMRYAASPADTNTVEIEIPPYRADILHNYDIIEDIAISVGFDNIEAIFPSTSTTGEAHPLSLLQDSIREIMVGLGYSEVMPFTLTSEKVHFDNMRRAHTEDVTPVMHPISEDQTMIRTTLLPNQLEILSLNQHHELPQRIFEVGEAIVNCANKLHLAATSIHALANFEEIREIVDSMMMERNIPYSVKPSEDPAFIEGRRVDILVNDTKVGVMGEIHPQVILNFGLGQPVVGFEINLDE</sequence>
<keyword evidence="10 12" id="KW-0648">Protein biosynthesis</keyword>
<dbReference type="EC" id="6.1.1.20" evidence="12"/>
<keyword evidence="4 12" id="KW-0963">Cytoplasm</keyword>
<keyword evidence="9 12" id="KW-0460">Magnesium</keyword>
<dbReference type="InterPro" id="IPR004531">
    <property type="entry name" value="Phe-tRNA-synth_IIc_bsu_arc_euk"/>
</dbReference>
<name>A0A1L3Q318_9EURY</name>
<evidence type="ECO:0000256" key="6">
    <source>
        <dbReference type="ARBA" id="ARBA00022723"/>
    </source>
</evidence>
<dbReference type="FunFam" id="3.30.56.10:FF:000011">
    <property type="entry name" value="Phenylalanine--tRNA ligase beta subunit"/>
    <property type="match status" value="1"/>
</dbReference>
<dbReference type="GO" id="GO:0009328">
    <property type="term" value="C:phenylalanine-tRNA ligase complex"/>
    <property type="evidence" value="ECO:0007669"/>
    <property type="project" value="TreeGrafter"/>
</dbReference>
<feature type="domain" description="B5" evidence="13">
    <location>
        <begin position="270"/>
        <end position="346"/>
    </location>
</feature>
<evidence type="ECO:0000313" key="15">
    <source>
        <dbReference type="EMBL" id="RNI09671.1"/>
    </source>
</evidence>
<dbReference type="STRING" id="2177.BHR79_07050"/>
<evidence type="ECO:0000313" key="19">
    <source>
        <dbReference type="Proteomes" id="UP000267921"/>
    </source>
</evidence>
<evidence type="ECO:0000313" key="18">
    <source>
        <dbReference type="Proteomes" id="UP000198669"/>
    </source>
</evidence>
<dbReference type="CDD" id="cd00769">
    <property type="entry name" value="PheRS_beta_core"/>
    <property type="match status" value="1"/>
</dbReference>
<keyword evidence="17" id="KW-1185">Reference proteome</keyword>
<dbReference type="SUPFAM" id="SSF46955">
    <property type="entry name" value="Putative DNA-binding domain"/>
    <property type="match status" value="2"/>
</dbReference>
<reference evidence="16 18" key="2">
    <citation type="submission" date="2016-10" db="EMBL/GenBank/DDBJ databases">
        <authorList>
            <person name="de Groot N.N."/>
        </authorList>
    </citation>
    <scope>NUCLEOTIDE SEQUENCE [LARGE SCALE GENOMIC DNA]</scope>
    <source>
        <strain evidence="16 18">Z-7982</strain>
    </source>
</reference>
<dbReference type="InterPro" id="IPR005147">
    <property type="entry name" value="tRNA_synthase_B5-dom"/>
</dbReference>
<comment type="catalytic activity">
    <reaction evidence="12">
        <text>tRNA(Phe) + L-phenylalanine + ATP = L-phenylalanyl-tRNA(Phe) + AMP + diphosphate + H(+)</text>
        <dbReference type="Rhea" id="RHEA:19413"/>
        <dbReference type="Rhea" id="RHEA-COMP:9668"/>
        <dbReference type="Rhea" id="RHEA-COMP:9699"/>
        <dbReference type="ChEBI" id="CHEBI:15378"/>
        <dbReference type="ChEBI" id="CHEBI:30616"/>
        <dbReference type="ChEBI" id="CHEBI:33019"/>
        <dbReference type="ChEBI" id="CHEBI:58095"/>
        <dbReference type="ChEBI" id="CHEBI:78442"/>
        <dbReference type="ChEBI" id="CHEBI:78531"/>
        <dbReference type="ChEBI" id="CHEBI:456215"/>
        <dbReference type="EC" id="6.1.1.20"/>
    </reaction>
</comment>
<proteinExistence type="inferred from homology"/>
<keyword evidence="5 12" id="KW-0436">Ligase</keyword>
<keyword evidence="6 12" id="KW-0479">Metal-binding</keyword>
<feature type="binding site" evidence="12">
    <location>
        <position position="330"/>
    </location>
    <ligand>
        <name>Mg(2+)</name>
        <dbReference type="ChEBI" id="CHEBI:18420"/>
        <note>shared with alpha subunit</note>
    </ligand>
</feature>
<keyword evidence="7 12" id="KW-0547">Nucleotide-binding</keyword>
<dbReference type="Pfam" id="PF03484">
    <property type="entry name" value="B5"/>
    <property type="match status" value="1"/>
</dbReference>
<evidence type="ECO:0000256" key="3">
    <source>
        <dbReference type="ARBA" id="ARBA00007438"/>
    </source>
</evidence>
<dbReference type="HAMAP" id="MF_00284">
    <property type="entry name" value="Phe_tRNA_synth_beta2"/>
    <property type="match status" value="1"/>
</dbReference>
<evidence type="ECO:0000256" key="8">
    <source>
        <dbReference type="ARBA" id="ARBA00022840"/>
    </source>
</evidence>
<feature type="binding site" evidence="12">
    <location>
        <position position="334"/>
    </location>
    <ligand>
        <name>Mg(2+)</name>
        <dbReference type="ChEBI" id="CHEBI:18420"/>
        <note>shared with alpha subunit</note>
    </ligand>
</feature>
<gene>
    <name evidence="12" type="primary">pheT</name>
    <name evidence="14" type="ORF">BHR79_07050</name>
    <name evidence="15" type="ORF">EFE40_03195</name>
    <name evidence="16" type="ORF">SAMN04515625_1101</name>
</gene>
<evidence type="ECO:0000256" key="9">
    <source>
        <dbReference type="ARBA" id="ARBA00022842"/>
    </source>
</evidence>
<dbReference type="InterPro" id="IPR041616">
    <property type="entry name" value="PheRS_beta_core"/>
</dbReference>
<dbReference type="GO" id="GO:0003723">
    <property type="term" value="F:RNA binding"/>
    <property type="evidence" value="ECO:0007669"/>
    <property type="project" value="InterPro"/>
</dbReference>
<dbReference type="SMART" id="SM00873">
    <property type="entry name" value="B3_4"/>
    <property type="match status" value="1"/>
</dbReference>
<dbReference type="PROSITE" id="PS51483">
    <property type="entry name" value="B5"/>
    <property type="match status" value="1"/>
</dbReference>
<dbReference type="Proteomes" id="UP000186879">
    <property type="component" value="Chromosome"/>
</dbReference>
<feature type="binding site" evidence="12">
    <location>
        <position position="324"/>
    </location>
    <ligand>
        <name>Mg(2+)</name>
        <dbReference type="ChEBI" id="CHEBI:18420"/>
        <note>shared with alpha subunit</note>
    </ligand>
</feature>
<evidence type="ECO:0000256" key="10">
    <source>
        <dbReference type="ARBA" id="ARBA00022917"/>
    </source>
</evidence>
<dbReference type="Proteomes" id="UP000198669">
    <property type="component" value="Unassembled WGS sequence"/>
</dbReference>
<comment type="subcellular location">
    <subcellularLocation>
        <location evidence="2 12">Cytoplasm</location>
    </subcellularLocation>
</comment>
<dbReference type="InterPro" id="IPR022918">
    <property type="entry name" value="Phe_tRNA_ligase_beta2_arc"/>
</dbReference>
<dbReference type="GO" id="GO:0000287">
    <property type="term" value="F:magnesium ion binding"/>
    <property type="evidence" value="ECO:0007669"/>
    <property type="project" value="InterPro"/>
</dbReference>
<dbReference type="Pfam" id="PF17759">
    <property type="entry name" value="tRNA_synthFbeta"/>
    <property type="match status" value="1"/>
</dbReference>
<dbReference type="GO" id="GO:0005524">
    <property type="term" value="F:ATP binding"/>
    <property type="evidence" value="ECO:0007669"/>
    <property type="project" value="UniProtKB-UniRule"/>
</dbReference>
<dbReference type="InterPro" id="IPR020825">
    <property type="entry name" value="Phe-tRNA_synthase-like_B3/B4"/>
</dbReference>
<dbReference type="InterPro" id="IPR009061">
    <property type="entry name" value="DNA-bd_dom_put_sf"/>
</dbReference>
<reference evidence="15 19" key="3">
    <citation type="submission" date="2018-10" db="EMBL/GenBank/DDBJ databases">
        <title>Cultivation of a novel Methanohalophilus strain from Kebrit Deep of the Red Sea and a genomic comparison of members of the genus Methanohalophilus.</title>
        <authorList>
            <person name="Guan Y."/>
            <person name="Ngugi D.K."/>
            <person name="Stingl U."/>
        </authorList>
    </citation>
    <scope>NUCLEOTIDE SEQUENCE [LARGE SCALE GENOMIC DNA]</scope>
    <source>
        <strain evidence="15 19">DSM 3094</strain>
    </source>
</reference>
<dbReference type="Gene3D" id="3.50.40.10">
    <property type="entry name" value="Phenylalanyl-trna Synthetase, Chain B, domain 3"/>
    <property type="match status" value="1"/>
</dbReference>
<evidence type="ECO:0000313" key="16">
    <source>
        <dbReference type="EMBL" id="SDW52092.1"/>
    </source>
</evidence>
<dbReference type="OrthoDB" id="10073at2157"/>
<dbReference type="InterPro" id="IPR045060">
    <property type="entry name" value="Phe-tRNA-ligase_IIc_bsu"/>
</dbReference>
<dbReference type="GO" id="GO:0006432">
    <property type="term" value="P:phenylalanyl-tRNA aminoacylation"/>
    <property type="evidence" value="ECO:0007669"/>
    <property type="project" value="UniProtKB-UniRule"/>
</dbReference>
<keyword evidence="8 12" id="KW-0067">ATP-binding</keyword>
<organism evidence="14 17">
    <name type="scientific">Methanohalophilus halophilus</name>
    <dbReference type="NCBI Taxonomy" id="2177"/>
    <lineage>
        <taxon>Archaea</taxon>
        <taxon>Methanobacteriati</taxon>
        <taxon>Methanobacteriota</taxon>
        <taxon>Stenosarchaea group</taxon>
        <taxon>Methanomicrobia</taxon>
        <taxon>Methanosarcinales</taxon>
        <taxon>Methanosarcinaceae</taxon>
        <taxon>Methanohalophilus</taxon>
    </lineage>
</organism>
<dbReference type="SUPFAM" id="SSF55681">
    <property type="entry name" value="Class II aaRS and biotin synthetases"/>
    <property type="match status" value="1"/>
</dbReference>
<dbReference type="EMBL" id="CP017921">
    <property type="protein sequence ID" value="APH39266.1"/>
    <property type="molecule type" value="Genomic_DNA"/>
</dbReference>
<dbReference type="InterPro" id="IPR045864">
    <property type="entry name" value="aa-tRNA-synth_II/BPL/LPL"/>
</dbReference>